<dbReference type="EMBL" id="JYDH01000083">
    <property type="protein sequence ID" value="KRY33344.1"/>
    <property type="molecule type" value="Genomic_DNA"/>
</dbReference>
<evidence type="ECO:0000256" key="1">
    <source>
        <dbReference type="ARBA" id="ARBA00004123"/>
    </source>
</evidence>
<dbReference type="FunFam" id="3.40.1810.10:FF:000001">
    <property type="entry name" value="Myocyte-specific enhancer factor 2A homolog"/>
    <property type="match status" value="1"/>
</dbReference>
<dbReference type="GO" id="GO:0046983">
    <property type="term" value="F:protein dimerization activity"/>
    <property type="evidence" value="ECO:0007669"/>
    <property type="project" value="InterPro"/>
</dbReference>
<feature type="compositionally biased region" description="Polar residues" evidence="6">
    <location>
        <begin position="215"/>
        <end position="226"/>
    </location>
</feature>
<dbReference type="InterPro" id="IPR033896">
    <property type="entry name" value="MEF2-like_N"/>
</dbReference>
<dbReference type="GO" id="GO:0042826">
    <property type="term" value="F:histone deacetylase binding"/>
    <property type="evidence" value="ECO:0007669"/>
    <property type="project" value="TreeGrafter"/>
</dbReference>
<dbReference type="GO" id="GO:0045944">
    <property type="term" value="P:positive regulation of transcription by RNA polymerase II"/>
    <property type="evidence" value="ECO:0007669"/>
    <property type="project" value="InterPro"/>
</dbReference>
<keyword evidence="9" id="KW-1185">Reference proteome</keyword>
<evidence type="ECO:0000313" key="9">
    <source>
        <dbReference type="Proteomes" id="UP000054776"/>
    </source>
</evidence>
<feature type="compositionally biased region" description="Low complexity" evidence="6">
    <location>
        <begin position="233"/>
        <end position="247"/>
    </location>
</feature>
<dbReference type="InterPro" id="IPR036879">
    <property type="entry name" value="TF_MADSbox_sf"/>
</dbReference>
<dbReference type="PANTHER" id="PTHR11945:SF534">
    <property type="entry name" value="MYOCYTE-SPECIFIC ENHANCER FACTOR 2"/>
    <property type="match status" value="1"/>
</dbReference>
<dbReference type="GO" id="GO:0000978">
    <property type="term" value="F:RNA polymerase II cis-regulatory region sequence-specific DNA binding"/>
    <property type="evidence" value="ECO:0007669"/>
    <property type="project" value="TreeGrafter"/>
</dbReference>
<evidence type="ECO:0000313" key="8">
    <source>
        <dbReference type="EMBL" id="KRY33344.1"/>
    </source>
</evidence>
<dbReference type="Proteomes" id="UP000054776">
    <property type="component" value="Unassembled WGS sequence"/>
</dbReference>
<reference evidence="8 9" key="1">
    <citation type="submission" date="2015-01" db="EMBL/GenBank/DDBJ databases">
        <title>Evolution of Trichinella species and genotypes.</title>
        <authorList>
            <person name="Korhonen P.K."/>
            <person name="Edoardo P."/>
            <person name="Giuseppe L.R."/>
            <person name="Gasser R.B."/>
        </authorList>
    </citation>
    <scope>NUCLEOTIDE SEQUENCE [LARGE SCALE GENOMIC DNA]</scope>
    <source>
        <strain evidence="8">ISS3</strain>
    </source>
</reference>
<feature type="region of interest" description="Disordered" evidence="6">
    <location>
        <begin position="215"/>
        <end position="247"/>
    </location>
</feature>
<dbReference type="SUPFAM" id="SSF55455">
    <property type="entry name" value="SRF-like"/>
    <property type="match status" value="1"/>
</dbReference>
<dbReference type="GO" id="GO:0000981">
    <property type="term" value="F:DNA-binding transcription factor activity, RNA polymerase II-specific"/>
    <property type="evidence" value="ECO:0007669"/>
    <property type="project" value="TreeGrafter"/>
</dbReference>
<dbReference type="InterPro" id="IPR002100">
    <property type="entry name" value="TF_MADSbox"/>
</dbReference>
<dbReference type="GO" id="GO:0030154">
    <property type="term" value="P:cell differentiation"/>
    <property type="evidence" value="ECO:0007669"/>
    <property type="project" value="TreeGrafter"/>
</dbReference>
<feature type="domain" description="MADS-box" evidence="7">
    <location>
        <begin position="27"/>
        <end position="87"/>
    </location>
</feature>
<dbReference type="SMART" id="SM00432">
    <property type="entry name" value="MADS"/>
    <property type="match status" value="1"/>
</dbReference>
<evidence type="ECO:0000256" key="5">
    <source>
        <dbReference type="ARBA" id="ARBA00023242"/>
    </source>
</evidence>
<feature type="compositionally biased region" description="Low complexity" evidence="6">
    <location>
        <begin position="150"/>
        <end position="160"/>
    </location>
</feature>
<protein>
    <submittedName>
        <fullName evidence="8">Myocyte-specific enhancer factor 2A</fullName>
    </submittedName>
</protein>
<evidence type="ECO:0000259" key="7">
    <source>
        <dbReference type="PROSITE" id="PS50066"/>
    </source>
</evidence>
<organism evidence="8 9">
    <name type="scientific">Trichinella spiralis</name>
    <name type="common">Trichina worm</name>
    <dbReference type="NCBI Taxonomy" id="6334"/>
    <lineage>
        <taxon>Eukaryota</taxon>
        <taxon>Metazoa</taxon>
        <taxon>Ecdysozoa</taxon>
        <taxon>Nematoda</taxon>
        <taxon>Enoplea</taxon>
        <taxon>Dorylaimia</taxon>
        <taxon>Trichinellida</taxon>
        <taxon>Trichinellidae</taxon>
        <taxon>Trichinella</taxon>
    </lineage>
</organism>
<feature type="region of interest" description="Disordered" evidence="6">
    <location>
        <begin position="350"/>
        <end position="390"/>
    </location>
</feature>
<name>A0A0V1B8N9_TRISP</name>
<dbReference type="OrthoDB" id="1898716at2759"/>
<comment type="subcellular location">
    <subcellularLocation>
        <location evidence="1">Nucleus</location>
    </subcellularLocation>
</comment>
<dbReference type="PRINTS" id="PR00404">
    <property type="entry name" value="MADSDOMAIN"/>
</dbReference>
<dbReference type="GO" id="GO:0005634">
    <property type="term" value="C:nucleus"/>
    <property type="evidence" value="ECO:0007669"/>
    <property type="project" value="UniProtKB-SubCell"/>
</dbReference>
<keyword evidence="2" id="KW-0805">Transcription regulation</keyword>
<keyword evidence="5" id="KW-0539">Nucleus</keyword>
<dbReference type="PROSITE" id="PS00350">
    <property type="entry name" value="MADS_BOX_1"/>
    <property type="match status" value="1"/>
</dbReference>
<dbReference type="STRING" id="6334.A0A0V1B8N9"/>
<dbReference type="AlphaFoldDB" id="A0A0V1B8N9"/>
<feature type="region of interest" description="Disordered" evidence="6">
    <location>
        <begin position="126"/>
        <end position="184"/>
    </location>
</feature>
<keyword evidence="3" id="KW-0238">DNA-binding</keyword>
<dbReference type="CDD" id="cd00265">
    <property type="entry name" value="MADS_MEF2_like"/>
    <property type="match status" value="1"/>
</dbReference>
<feature type="compositionally biased region" description="Polar residues" evidence="6">
    <location>
        <begin position="170"/>
        <end position="184"/>
    </location>
</feature>
<dbReference type="PROSITE" id="PS50066">
    <property type="entry name" value="MADS_BOX_2"/>
    <property type="match status" value="1"/>
</dbReference>
<comment type="caution">
    <text evidence="8">The sequence shown here is derived from an EMBL/GenBank/DDBJ whole genome shotgun (WGS) entry which is preliminary data.</text>
</comment>
<feature type="compositionally biased region" description="Polar residues" evidence="6">
    <location>
        <begin position="350"/>
        <end position="360"/>
    </location>
</feature>
<evidence type="ECO:0000256" key="4">
    <source>
        <dbReference type="ARBA" id="ARBA00023163"/>
    </source>
</evidence>
<keyword evidence="4" id="KW-0804">Transcription</keyword>
<evidence type="ECO:0000256" key="6">
    <source>
        <dbReference type="SAM" id="MobiDB-lite"/>
    </source>
</evidence>
<dbReference type="Pfam" id="PF00319">
    <property type="entry name" value="SRF-TF"/>
    <property type="match status" value="1"/>
</dbReference>
<accession>A0A0V1B8N9</accession>
<proteinExistence type="predicted"/>
<dbReference type="InParanoid" id="A0A0V1B8N9"/>
<dbReference type="Gene3D" id="3.40.1810.10">
    <property type="entry name" value="Transcription factor, MADS-box"/>
    <property type="match status" value="1"/>
</dbReference>
<feature type="compositionally biased region" description="Polar residues" evidence="6">
    <location>
        <begin position="379"/>
        <end position="390"/>
    </location>
</feature>
<dbReference type="PANTHER" id="PTHR11945">
    <property type="entry name" value="MADS BOX PROTEIN"/>
    <property type="match status" value="1"/>
</dbReference>
<evidence type="ECO:0000256" key="2">
    <source>
        <dbReference type="ARBA" id="ARBA00023015"/>
    </source>
</evidence>
<evidence type="ECO:0000256" key="3">
    <source>
        <dbReference type="ARBA" id="ARBA00023125"/>
    </source>
</evidence>
<sequence length="810" mass="91100">MTHDDGTELSGHENKKNIYFFLFSENMGRKKIQISRIQDERNRQVTFTKRKFGLMKKAYELSVLCDCEIALIIFNSSNKLFQYASTDMDKVLLKYTEYNEPHESRTNADIVEALHRKEHRNAIGTANQCASPDSDDDSFDGASPVSNSNQQHAAQQFPQQNRSPVKEEQMFTSQMPTNTTPQSSRTIDLSVNRYRSCVCIFTNFVDFSVYALTSGQNESSPEGSASNHDHGRLLANPSTTPLSSSALSSYHGGLSSGLANDFQLPSSDLNLLGNFSSAVLLGNWSGQSTLGLSTASHGLAVNELANLNESNLQNTGDTTTLVHNSISVKQEPVTSRGGKTDQMRCQITRTGNNTLSNYPPTTDIGDNAERSTFKDQPPQFASTKRNSSAESGSCMHVNISLLSLFAQQLAMLNQQKKIMESIFSNSLLIMFSKMLCTLENGRLIQKQMAMKAGDKDTEIIREINGNEMLTWYDNFLKISNWKVENFDIYLVQTKAYLLSLSVLYAEQSSQRHFTSSNHGLIPYACLHFCEDAFPLDFKLRFLSFHVCTIPSGTGSKFHPFSLQRLRLYSDLPVCLLTSDLFGCPVEPMYYNINDSFMLNSVDFAPRIAPKDLHIFMANLTKLMRVSIAAAVATAFNFLSSNALTINNSLFWLNNTQRLPRWPFIKKSCGVEDTELSIRAVVKLGHEQQQEYKFPYYIYANYKLQKYVGKMTILSVRHSAIIVLKFNDAICVLQEQCATAIVIRIASILPLKKSTVIIDNKHREQSVVCQTIIFQGMKFQSSIIGDNGLRNWNFVFLISQKKNHKSNFLET</sequence>
<gene>
    <name evidence="8" type="primary">MEF2A</name>
    <name evidence="8" type="ORF">T01_9723</name>
</gene>